<sequence>MARELTREEKGKIRALVTKWCANYDREYGCLPLDCECYMLGKCWTGAYCRYFRDAVLPLDPVLEAGLTAEGPAPETRLCPVCGSVFLPDGRTRYCSPACAKKAHRRQQRDHMKKKRGWSVDN</sequence>
<organism evidence="2 3">
    <name type="scientific">Vescimonas fastidiosa</name>
    <dbReference type="NCBI Taxonomy" id="2714353"/>
    <lineage>
        <taxon>Bacteria</taxon>
        <taxon>Bacillati</taxon>
        <taxon>Bacillota</taxon>
        <taxon>Clostridia</taxon>
        <taxon>Eubacteriales</taxon>
        <taxon>Oscillospiraceae</taxon>
        <taxon>Vescimonas</taxon>
    </lineage>
</organism>
<dbReference type="AlphaFoldDB" id="A0A810PYR0"/>
<dbReference type="InterPro" id="IPR025973">
    <property type="entry name" value="Cys_rich_VLP_dom"/>
</dbReference>
<accession>A0A810PYR0</accession>
<reference evidence="2" key="1">
    <citation type="submission" date="2020-09" db="EMBL/GenBank/DDBJ databases">
        <title>New species isolated from human feces.</title>
        <authorList>
            <person name="Kitahara M."/>
            <person name="Shigeno Y."/>
            <person name="Shime M."/>
            <person name="Matsumoto Y."/>
            <person name="Nakamura S."/>
            <person name="Motooka D."/>
            <person name="Fukuoka S."/>
            <person name="Nishikawa H."/>
            <person name="Benno Y."/>
        </authorList>
    </citation>
    <scope>NUCLEOTIDE SEQUENCE</scope>
    <source>
        <strain evidence="2">MM35</strain>
    </source>
</reference>
<protein>
    <recommendedName>
        <fullName evidence="1">Cysteine-rich VLP domain-containing protein</fullName>
    </recommendedName>
</protein>
<proteinExistence type="predicted"/>
<dbReference type="Pfam" id="PF14194">
    <property type="entry name" value="Cys_rich_VLP"/>
    <property type="match status" value="1"/>
</dbReference>
<evidence type="ECO:0000259" key="1">
    <source>
        <dbReference type="Pfam" id="PF14194"/>
    </source>
</evidence>
<dbReference type="Proteomes" id="UP000681343">
    <property type="component" value="Chromosome"/>
</dbReference>
<dbReference type="RefSeq" id="WP_186918174.1">
    <property type="nucleotide sequence ID" value="NZ_AP023415.1"/>
</dbReference>
<keyword evidence="3" id="KW-1185">Reference proteome</keyword>
<feature type="domain" description="Cysteine-rich VLP" evidence="1">
    <location>
        <begin position="6"/>
        <end position="60"/>
    </location>
</feature>
<evidence type="ECO:0000313" key="3">
    <source>
        <dbReference type="Proteomes" id="UP000681343"/>
    </source>
</evidence>
<name>A0A810PYR0_9FIRM</name>
<evidence type="ECO:0000313" key="2">
    <source>
        <dbReference type="EMBL" id="BCK78816.1"/>
    </source>
</evidence>
<gene>
    <name evidence="2" type="ORF">MM35RIKEN_10080</name>
</gene>
<dbReference type="KEGG" id="vfa:MM35RIKEN_10080"/>
<dbReference type="EMBL" id="AP023415">
    <property type="protein sequence ID" value="BCK78816.1"/>
    <property type="molecule type" value="Genomic_DNA"/>
</dbReference>